<dbReference type="Proteomes" id="UP000823123">
    <property type="component" value="Unassembled WGS sequence"/>
</dbReference>
<dbReference type="InterPro" id="IPR051162">
    <property type="entry name" value="T4SS_component"/>
</dbReference>
<feature type="domain" description="Helicase HerA central" evidence="2">
    <location>
        <begin position="472"/>
        <end position="620"/>
    </location>
</feature>
<dbReference type="PANTHER" id="PTHR30121">
    <property type="entry name" value="UNCHARACTERIZED PROTEIN YJGR-RELATED"/>
    <property type="match status" value="1"/>
</dbReference>
<dbReference type="InterPro" id="IPR002789">
    <property type="entry name" value="HerA_central"/>
</dbReference>
<sequence>MAKKNNKTTEKLKKLNNELKKVKIDRKKTKEKFNLKRDIKRILDSINVFLNKNAKTNNVTTEDTVLPLEVYKNGVFKISKNEYSKTLEFFDRNYTALSEEDRENLFINFSEILSSFDSSNSYQFSYINCGEKSFKLEDRFKIENKNDTFDEFRDEYNQILKNKINKNKGFEKRKFLTFKTTAKNLKEANINLTGMEKDLKKQFKELDTEIKILNLEERLSLFYEMLNPHKNLDFGQIDQKEKIVPKLLDFSKDDEFKINEMFAQTFYLEITGSEISDEILKEFVEVNEDLYINFHIEPIDQLDGTNLVAKTLTNLQQMKIEEQKKAIKSGYDMDLIGGKLKENLDSVESLLEDVKSKNEKLFKVTILFTILAKDKLYSRKILASLRKIAKRNNSILKPLKYLQEQGLVSSLPLCKNEIESMRILTTSSVAAFIPFKTKELITKGNPFYYGNNQISKNIICLDRMYLNSANGLILGSTGSGKSFAAKEEMTLSYLLTDDEIIILDPEREYIELTKALDGEVIEISPNSKNYINPLDINLGYGGEDFALSIKLDFVLSFFELILKRSLEPREDSIIDRAVREIYKEYFKNPKKENIPILEDLYNELLSYKTDISYELCESLEFYVKGSMNIFNHHTNIDIKKRIICYDINSLGEKLRKIGMQIIQNEVWNRVTINRNKKILTRYYVDEAHLFFEDPTTAKFNTQVYKRFRKYGGVPTLMTQNVKNILAYKGVEDIFENTDFILILKQAPKDREIMARLLNLSLEQEKYISNPDKGSGLIKFGKDIVPFENKFPKNTKLYKLLQTSFREIG</sequence>
<dbReference type="NCBIfam" id="NF045971">
    <property type="entry name" value="conju_CD1110"/>
    <property type="match status" value="1"/>
</dbReference>
<feature type="coiled-coil region" evidence="1">
    <location>
        <begin position="142"/>
        <end position="216"/>
    </location>
</feature>
<dbReference type="RefSeq" id="WP_201275151.1">
    <property type="nucleotide sequence ID" value="NZ_JACVDA010000005.1"/>
</dbReference>
<reference evidence="3 4" key="1">
    <citation type="submission" date="2020-09" db="EMBL/GenBank/DDBJ databases">
        <title>Parvimonas S3374 sp. nov.</title>
        <authorList>
            <person name="Buhl M."/>
        </authorList>
    </citation>
    <scope>NUCLEOTIDE SEQUENCE [LARGE SCALE GENOMIC DNA]</scope>
    <source>
        <strain evidence="3 4">S3374</strain>
    </source>
</reference>
<accession>A0ABS1C7R3</accession>
<feature type="coiled-coil region" evidence="1">
    <location>
        <begin position="5"/>
        <end position="32"/>
    </location>
</feature>
<keyword evidence="4" id="KW-1185">Reference proteome</keyword>
<keyword evidence="3" id="KW-0547">Nucleotide-binding</keyword>
<evidence type="ECO:0000313" key="4">
    <source>
        <dbReference type="Proteomes" id="UP000823123"/>
    </source>
</evidence>
<evidence type="ECO:0000256" key="1">
    <source>
        <dbReference type="SAM" id="Coils"/>
    </source>
</evidence>
<keyword evidence="3" id="KW-0067">ATP-binding</keyword>
<dbReference type="Pfam" id="PF01935">
    <property type="entry name" value="DUF87"/>
    <property type="match status" value="1"/>
</dbReference>
<gene>
    <name evidence="3" type="ORF">IBJ83_02160</name>
</gene>
<dbReference type="Gene3D" id="3.40.50.300">
    <property type="entry name" value="P-loop containing nucleotide triphosphate hydrolases"/>
    <property type="match status" value="1"/>
</dbReference>
<dbReference type="SUPFAM" id="SSF52540">
    <property type="entry name" value="P-loop containing nucleoside triphosphate hydrolases"/>
    <property type="match status" value="1"/>
</dbReference>
<dbReference type="InterPro" id="IPR027417">
    <property type="entry name" value="P-loop_NTPase"/>
</dbReference>
<evidence type="ECO:0000259" key="2">
    <source>
        <dbReference type="Pfam" id="PF01935"/>
    </source>
</evidence>
<dbReference type="Gene3D" id="1.10.8.730">
    <property type="match status" value="1"/>
</dbReference>
<keyword evidence="1" id="KW-0175">Coiled coil</keyword>
<name>A0ABS1C7R3_9FIRM</name>
<evidence type="ECO:0000313" key="3">
    <source>
        <dbReference type="EMBL" id="MBK1468121.1"/>
    </source>
</evidence>
<proteinExistence type="predicted"/>
<dbReference type="PANTHER" id="PTHR30121:SF6">
    <property type="entry name" value="SLR6007 PROTEIN"/>
    <property type="match status" value="1"/>
</dbReference>
<dbReference type="EMBL" id="JACVDA010000005">
    <property type="protein sequence ID" value="MBK1468121.1"/>
    <property type="molecule type" value="Genomic_DNA"/>
</dbReference>
<organism evidence="3 4">
    <name type="scientific">Parvimonas parva</name>
    <dbReference type="NCBI Taxonomy" id="2769485"/>
    <lineage>
        <taxon>Bacteria</taxon>
        <taxon>Bacillati</taxon>
        <taxon>Bacillota</taxon>
        <taxon>Tissierellia</taxon>
        <taxon>Tissierellales</taxon>
        <taxon>Peptoniphilaceae</taxon>
        <taxon>Parvimonas</taxon>
    </lineage>
</organism>
<dbReference type="GO" id="GO:0005524">
    <property type="term" value="F:ATP binding"/>
    <property type="evidence" value="ECO:0007669"/>
    <property type="project" value="UniProtKB-KW"/>
</dbReference>
<comment type="caution">
    <text evidence="3">The sequence shown here is derived from an EMBL/GenBank/DDBJ whole genome shotgun (WGS) entry which is preliminary data.</text>
</comment>
<protein>
    <submittedName>
        <fullName evidence="3">ATP-binding protein</fullName>
    </submittedName>
</protein>